<keyword evidence="6 7" id="KW-0472">Membrane</keyword>
<keyword evidence="4 7" id="KW-1133">Transmembrane helix</keyword>
<dbReference type="Pfam" id="PF01794">
    <property type="entry name" value="Ferric_reduct"/>
    <property type="match status" value="1"/>
</dbReference>
<evidence type="ECO:0000256" key="3">
    <source>
        <dbReference type="ARBA" id="ARBA00022692"/>
    </source>
</evidence>
<protein>
    <recommendedName>
        <fullName evidence="7">Protein-methionine-sulfoxide reductase heme-binding subunit MsrQ</fullName>
    </recommendedName>
    <alternativeName>
        <fullName evidence="7">Flavocytochrome MsrQ</fullName>
    </alternativeName>
</protein>
<feature type="transmembrane region" description="Helical" evidence="7">
    <location>
        <begin position="58"/>
        <end position="76"/>
    </location>
</feature>
<evidence type="ECO:0000256" key="2">
    <source>
        <dbReference type="ARBA" id="ARBA00022448"/>
    </source>
</evidence>
<evidence type="ECO:0000313" key="10">
    <source>
        <dbReference type="Proteomes" id="UP001597128"/>
    </source>
</evidence>
<feature type="domain" description="Ferric oxidoreductase" evidence="8">
    <location>
        <begin position="55"/>
        <end position="168"/>
    </location>
</feature>
<dbReference type="InterPro" id="IPR013130">
    <property type="entry name" value="Fe3_Rdtase_TM_dom"/>
</dbReference>
<organism evidence="9 10">
    <name type="scientific">Methylophilus luteus</name>
    <dbReference type="NCBI Taxonomy" id="640108"/>
    <lineage>
        <taxon>Bacteria</taxon>
        <taxon>Pseudomonadati</taxon>
        <taxon>Pseudomonadota</taxon>
        <taxon>Betaproteobacteria</taxon>
        <taxon>Nitrosomonadales</taxon>
        <taxon>Methylophilaceae</taxon>
        <taxon>Methylophilus</taxon>
    </lineage>
</organism>
<comment type="subcellular location">
    <subcellularLocation>
        <location evidence="7">Cell membrane</location>
        <topology evidence="7">Multi-pass membrane protein</topology>
    </subcellularLocation>
    <subcellularLocation>
        <location evidence="1">Membrane</location>
        <topology evidence="1">Multi-pass membrane protein</topology>
    </subcellularLocation>
</comment>
<dbReference type="InterPro" id="IPR022837">
    <property type="entry name" value="MsrQ-like"/>
</dbReference>
<keyword evidence="5 7" id="KW-0408">Iron</keyword>
<dbReference type="PANTHER" id="PTHR36964">
    <property type="entry name" value="PROTEIN-METHIONINE-SULFOXIDE REDUCTASE HEME-BINDING SUBUNIT MSRQ"/>
    <property type="match status" value="1"/>
</dbReference>
<keyword evidence="7" id="KW-0249">Electron transport</keyword>
<evidence type="ECO:0000313" key="9">
    <source>
        <dbReference type="EMBL" id="MFD0912657.1"/>
    </source>
</evidence>
<comment type="function">
    <text evidence="7">Part of the MsrPQ system that repairs oxidized periplasmic proteins containing methionine sulfoxide residues (Met-O), using respiratory chain electrons. Thus protects these proteins from oxidative-stress damage caused by reactive species of oxygen and chlorine generated by the host defense mechanisms. MsrPQ is essential for the maintenance of envelope integrity under bleach stress, rescuing a wide series of structurally unrelated periplasmic proteins from methionine oxidation. MsrQ provides electrons for reduction to the reductase catalytic subunit MsrP, using the quinone pool of the respiratory chain.</text>
</comment>
<feature type="transmembrane region" description="Helical" evidence="7">
    <location>
        <begin position="183"/>
        <end position="200"/>
    </location>
</feature>
<accession>A0ABW3F8A7</accession>
<feature type="transmembrane region" description="Helical" evidence="7">
    <location>
        <begin position="21"/>
        <end position="38"/>
    </location>
</feature>
<dbReference type="PANTHER" id="PTHR36964:SF1">
    <property type="entry name" value="PROTEIN-METHIONINE-SULFOXIDE REDUCTASE HEME-BINDING SUBUNIT MSRQ"/>
    <property type="match status" value="1"/>
</dbReference>
<evidence type="ECO:0000256" key="7">
    <source>
        <dbReference type="HAMAP-Rule" id="MF_01207"/>
    </source>
</evidence>
<dbReference type="RefSeq" id="WP_379055789.1">
    <property type="nucleotide sequence ID" value="NZ_JBHTKB010000001.1"/>
</dbReference>
<keyword evidence="10" id="KW-1185">Reference proteome</keyword>
<name>A0ABW3F8A7_9PROT</name>
<evidence type="ECO:0000259" key="8">
    <source>
        <dbReference type="Pfam" id="PF01794"/>
    </source>
</evidence>
<keyword evidence="3 7" id="KW-0812">Transmembrane</keyword>
<sequence length="206" mass="23781">MLRSISPLFSSPLARIRALKALIWLGACLPLLRLLVLAVTDDLGANPVEFIERFTGTWALVFLLLSLSITPLRLWAGLSWLIAVRRLLGLWMFAYACVHVLSYLWLDYSFDWPDIGHDIVKHPYVLVGASAFLLTLPLAATSSQRAIRALKQRWKRLHQLVYVIAVLALLHYWWLVKKDVTEPVIYSLLFAGLMLARWWLTFERRR</sequence>
<comment type="cofactor">
    <cofactor evidence="7">
        <name>FMN</name>
        <dbReference type="ChEBI" id="CHEBI:58210"/>
    </cofactor>
    <text evidence="7">Binds 1 FMN per subunit.</text>
</comment>
<keyword evidence="7" id="KW-0288">FMN</keyword>
<dbReference type="HAMAP" id="MF_01207">
    <property type="entry name" value="MsrQ"/>
    <property type="match status" value="1"/>
</dbReference>
<feature type="transmembrane region" description="Helical" evidence="7">
    <location>
        <begin position="88"/>
        <end position="106"/>
    </location>
</feature>
<evidence type="ECO:0000256" key="6">
    <source>
        <dbReference type="ARBA" id="ARBA00023136"/>
    </source>
</evidence>
<comment type="cofactor">
    <cofactor evidence="7">
        <name>heme b</name>
        <dbReference type="ChEBI" id="CHEBI:60344"/>
    </cofactor>
    <text evidence="7">Binds 1 heme b (iron(II)-protoporphyrin IX) group per subunit.</text>
</comment>
<evidence type="ECO:0000256" key="1">
    <source>
        <dbReference type="ARBA" id="ARBA00004141"/>
    </source>
</evidence>
<evidence type="ECO:0000256" key="5">
    <source>
        <dbReference type="ARBA" id="ARBA00023004"/>
    </source>
</evidence>
<feature type="transmembrane region" description="Helical" evidence="7">
    <location>
        <begin position="160"/>
        <end position="177"/>
    </location>
</feature>
<dbReference type="Proteomes" id="UP001597128">
    <property type="component" value="Unassembled WGS sequence"/>
</dbReference>
<keyword evidence="7" id="KW-0285">Flavoprotein</keyword>
<keyword evidence="7" id="KW-0349">Heme</keyword>
<keyword evidence="2 7" id="KW-0813">Transport</keyword>
<keyword evidence="7" id="KW-0479">Metal-binding</keyword>
<dbReference type="EMBL" id="JBHTKB010000001">
    <property type="protein sequence ID" value="MFD0912657.1"/>
    <property type="molecule type" value="Genomic_DNA"/>
</dbReference>
<keyword evidence="7" id="KW-1003">Cell membrane</keyword>
<comment type="similarity">
    <text evidence="7">Belongs to the MsrQ family.</text>
</comment>
<gene>
    <name evidence="7" type="primary">msrQ</name>
    <name evidence="9" type="ORF">ACFQ1Z_03765</name>
</gene>
<proteinExistence type="inferred from homology"/>
<reference evidence="10" key="1">
    <citation type="journal article" date="2019" name="Int. J. Syst. Evol. Microbiol.">
        <title>The Global Catalogue of Microorganisms (GCM) 10K type strain sequencing project: providing services to taxonomists for standard genome sequencing and annotation.</title>
        <authorList>
            <consortium name="The Broad Institute Genomics Platform"/>
            <consortium name="The Broad Institute Genome Sequencing Center for Infectious Disease"/>
            <person name="Wu L."/>
            <person name="Ma J."/>
        </authorList>
    </citation>
    <scope>NUCLEOTIDE SEQUENCE [LARGE SCALE GENOMIC DNA]</scope>
    <source>
        <strain evidence="10">CCUG 58412</strain>
    </source>
</reference>
<comment type="subunit">
    <text evidence="7">Heterodimer of a catalytic subunit (MsrP) and a heme-binding subunit (MsrQ).</text>
</comment>
<evidence type="ECO:0000256" key="4">
    <source>
        <dbReference type="ARBA" id="ARBA00022989"/>
    </source>
</evidence>
<comment type="caution">
    <text evidence="9">The sequence shown here is derived from an EMBL/GenBank/DDBJ whole genome shotgun (WGS) entry which is preliminary data.</text>
</comment>
<feature type="transmembrane region" description="Helical" evidence="7">
    <location>
        <begin position="122"/>
        <end position="140"/>
    </location>
</feature>